<name>A0A2M4DKN1_ANODA</name>
<evidence type="ECO:0000313" key="1">
    <source>
        <dbReference type="EMBL" id="MBW78102.1"/>
    </source>
</evidence>
<accession>A0A2M4DKN1</accession>
<proteinExistence type="predicted"/>
<protein>
    <submittedName>
        <fullName evidence="1">Putative secreted protein</fullName>
    </submittedName>
</protein>
<dbReference type="EMBL" id="GGFL01013924">
    <property type="protein sequence ID" value="MBW78102.1"/>
    <property type="molecule type" value="Transcribed_RNA"/>
</dbReference>
<organism evidence="1">
    <name type="scientific">Anopheles darlingi</name>
    <name type="common">Mosquito</name>
    <dbReference type="NCBI Taxonomy" id="43151"/>
    <lineage>
        <taxon>Eukaryota</taxon>
        <taxon>Metazoa</taxon>
        <taxon>Ecdysozoa</taxon>
        <taxon>Arthropoda</taxon>
        <taxon>Hexapoda</taxon>
        <taxon>Insecta</taxon>
        <taxon>Pterygota</taxon>
        <taxon>Neoptera</taxon>
        <taxon>Endopterygota</taxon>
        <taxon>Diptera</taxon>
        <taxon>Nematocera</taxon>
        <taxon>Culicoidea</taxon>
        <taxon>Culicidae</taxon>
        <taxon>Anophelinae</taxon>
        <taxon>Anopheles</taxon>
    </lineage>
</organism>
<dbReference type="AlphaFoldDB" id="A0A2M4DKN1"/>
<sequence>MLLPAASWMSCSAAAMIDVTVMARTTINNYTDKPALLLLISTRSSDTGGGGDRAHLHSHVHTYTHTHRHNHIR</sequence>
<reference evidence="1" key="1">
    <citation type="submission" date="2018-01" db="EMBL/GenBank/DDBJ databases">
        <title>An insight into the sialome of Amazonian anophelines.</title>
        <authorList>
            <person name="Ribeiro J.M."/>
            <person name="Scarpassa V."/>
            <person name="Calvo E."/>
        </authorList>
    </citation>
    <scope>NUCLEOTIDE SEQUENCE</scope>
</reference>